<dbReference type="Proteomes" id="UP001066276">
    <property type="component" value="Chromosome 6"/>
</dbReference>
<dbReference type="EMBL" id="JANPWB010000010">
    <property type="protein sequence ID" value="KAJ1141069.1"/>
    <property type="molecule type" value="Genomic_DNA"/>
</dbReference>
<comment type="caution">
    <text evidence="1">The sequence shown here is derived from an EMBL/GenBank/DDBJ whole genome shotgun (WGS) entry which is preliminary data.</text>
</comment>
<proteinExistence type="predicted"/>
<reference evidence="1" key="1">
    <citation type="journal article" date="2022" name="bioRxiv">
        <title>Sequencing and chromosome-scale assembly of the giantPleurodeles waltlgenome.</title>
        <authorList>
            <person name="Brown T."/>
            <person name="Elewa A."/>
            <person name="Iarovenko S."/>
            <person name="Subramanian E."/>
            <person name="Araus A.J."/>
            <person name="Petzold A."/>
            <person name="Susuki M."/>
            <person name="Suzuki K.-i.T."/>
            <person name="Hayashi T."/>
            <person name="Toyoda A."/>
            <person name="Oliveira C."/>
            <person name="Osipova E."/>
            <person name="Leigh N.D."/>
            <person name="Simon A."/>
            <person name="Yun M.H."/>
        </authorList>
    </citation>
    <scope>NUCLEOTIDE SEQUENCE</scope>
    <source>
        <strain evidence="1">20211129_DDA</strain>
        <tissue evidence="1">Liver</tissue>
    </source>
</reference>
<name>A0AAV7QMX3_PLEWA</name>
<accession>A0AAV7QMX3</accession>
<dbReference type="AlphaFoldDB" id="A0AAV7QMX3"/>
<organism evidence="1 2">
    <name type="scientific">Pleurodeles waltl</name>
    <name type="common">Iberian ribbed newt</name>
    <dbReference type="NCBI Taxonomy" id="8319"/>
    <lineage>
        <taxon>Eukaryota</taxon>
        <taxon>Metazoa</taxon>
        <taxon>Chordata</taxon>
        <taxon>Craniata</taxon>
        <taxon>Vertebrata</taxon>
        <taxon>Euteleostomi</taxon>
        <taxon>Amphibia</taxon>
        <taxon>Batrachia</taxon>
        <taxon>Caudata</taxon>
        <taxon>Salamandroidea</taxon>
        <taxon>Salamandridae</taxon>
        <taxon>Pleurodelinae</taxon>
        <taxon>Pleurodeles</taxon>
    </lineage>
</organism>
<gene>
    <name evidence="1" type="ORF">NDU88_007405</name>
</gene>
<keyword evidence="2" id="KW-1185">Reference proteome</keyword>
<sequence>MLSVLRVPCQRSGSSFPGFLFRQPWLLGQLGAAPCGGRRSDRGLRSGRVAPLIVLVQSGRLPRVCRVSSMLDVLRSMCIIFRIEYLAGYLRAGSGALF</sequence>
<protein>
    <submittedName>
        <fullName evidence="1">Uncharacterized protein</fullName>
    </submittedName>
</protein>
<evidence type="ECO:0000313" key="1">
    <source>
        <dbReference type="EMBL" id="KAJ1141069.1"/>
    </source>
</evidence>
<evidence type="ECO:0000313" key="2">
    <source>
        <dbReference type="Proteomes" id="UP001066276"/>
    </source>
</evidence>